<keyword evidence="3" id="KW-0809">Transit peptide</keyword>
<dbReference type="Proteomes" id="UP001301350">
    <property type="component" value="Unassembled WGS sequence"/>
</dbReference>
<dbReference type="InterPro" id="IPR010591">
    <property type="entry name" value="ATP11"/>
</dbReference>
<keyword evidence="4" id="KW-0496">Mitochondrion</keyword>
<protein>
    <submittedName>
        <fullName evidence="5">Uncharacterized protein</fullName>
    </submittedName>
</protein>
<evidence type="ECO:0000313" key="6">
    <source>
        <dbReference type="Proteomes" id="UP001301350"/>
    </source>
</evidence>
<comment type="similarity">
    <text evidence="2">Belongs to the ATP11 family.</text>
</comment>
<evidence type="ECO:0000313" key="5">
    <source>
        <dbReference type="EMBL" id="KAK4537316.1"/>
    </source>
</evidence>
<dbReference type="AlphaFoldDB" id="A0AAV9IYV3"/>
<organism evidence="5 6">
    <name type="scientific">Cyanidium caldarium</name>
    <name type="common">Red alga</name>
    <dbReference type="NCBI Taxonomy" id="2771"/>
    <lineage>
        <taxon>Eukaryota</taxon>
        <taxon>Rhodophyta</taxon>
        <taxon>Bangiophyceae</taxon>
        <taxon>Cyanidiales</taxon>
        <taxon>Cyanidiaceae</taxon>
        <taxon>Cyanidium</taxon>
    </lineage>
</organism>
<dbReference type="EMBL" id="JANCYW010000012">
    <property type="protein sequence ID" value="KAK4537316.1"/>
    <property type="molecule type" value="Genomic_DNA"/>
</dbReference>
<comment type="subcellular location">
    <subcellularLocation>
        <location evidence="1">Mitochondrion</location>
    </subcellularLocation>
</comment>
<sequence length="222" mass="25940">MTSLARVSARTVWRPGRLHTRRLSFSYPASRKLDQIVRMQSFARLSPGSCAEVWQTYHNAAQEHSLGWSLSRSRYAHFVHNARRYPMFVFPLLRPEQAGYVSLLAQTQDAKYVLFTYLQEYRDRPDRAQPRLVFTVYDELVADKGLALVRAEVVHHPQIRREDAWRLLHLWQQVYADEDDAQLLRQFYERPREFDYERVVAAAAGVASTCPPPPTFRLRSGC</sequence>
<evidence type="ECO:0000256" key="3">
    <source>
        <dbReference type="ARBA" id="ARBA00022946"/>
    </source>
</evidence>
<evidence type="ECO:0000256" key="4">
    <source>
        <dbReference type="ARBA" id="ARBA00023128"/>
    </source>
</evidence>
<name>A0AAV9IYV3_CYACA</name>
<dbReference type="GO" id="GO:0005739">
    <property type="term" value="C:mitochondrion"/>
    <property type="evidence" value="ECO:0007669"/>
    <property type="project" value="UniProtKB-SubCell"/>
</dbReference>
<accession>A0AAV9IYV3</accession>
<proteinExistence type="inferred from homology"/>
<comment type="caution">
    <text evidence="5">The sequence shown here is derived from an EMBL/GenBank/DDBJ whole genome shotgun (WGS) entry which is preliminary data.</text>
</comment>
<keyword evidence="6" id="KW-1185">Reference proteome</keyword>
<dbReference type="PANTHER" id="PTHR13126">
    <property type="entry name" value="CHAPERONE ATP11"/>
    <property type="match status" value="1"/>
</dbReference>
<dbReference type="GO" id="GO:0033615">
    <property type="term" value="P:mitochondrial proton-transporting ATP synthase complex assembly"/>
    <property type="evidence" value="ECO:0007669"/>
    <property type="project" value="TreeGrafter"/>
</dbReference>
<reference evidence="5 6" key="1">
    <citation type="submission" date="2022-07" db="EMBL/GenBank/DDBJ databases">
        <title>Genome-wide signatures of adaptation to extreme environments.</title>
        <authorList>
            <person name="Cho C.H."/>
            <person name="Yoon H.S."/>
        </authorList>
    </citation>
    <scope>NUCLEOTIDE SEQUENCE [LARGE SCALE GENOMIC DNA]</scope>
    <source>
        <strain evidence="5 6">DBV 063 E5</strain>
    </source>
</reference>
<evidence type="ECO:0000256" key="1">
    <source>
        <dbReference type="ARBA" id="ARBA00004173"/>
    </source>
</evidence>
<gene>
    <name evidence="5" type="ORF">CDCA_CDCA12G3341</name>
</gene>
<evidence type="ECO:0000256" key="2">
    <source>
        <dbReference type="ARBA" id="ARBA00009116"/>
    </source>
</evidence>
<dbReference type="PANTHER" id="PTHR13126:SF0">
    <property type="entry name" value="ATP SYNTHASE MITOCHONDRIAL F1 COMPLEX ASSEMBLY FACTOR 1"/>
    <property type="match status" value="1"/>
</dbReference>
<dbReference type="Pfam" id="PF06644">
    <property type="entry name" value="ATP11"/>
    <property type="match status" value="1"/>
</dbReference>